<dbReference type="RefSeq" id="WP_202995242.1">
    <property type="nucleotide sequence ID" value="NZ_JAENHO010000009.1"/>
</dbReference>
<sequence length="317" mass="32457">MTARVVTLGETMALVSVPADGLVRGPAPIGLGGAESNVAIGLARLGTPVTWMSRLGDDGLGAYVRREIRAEGVTVLAAADPDAPTGLMVKELRHGTPSRVRYYRSGSAASRLTPDDIPDELIAAADVLHVTGITPALGPGPRKTVEHAVEVARAAGTLVSLDVNHRRTLWTDDEARSVLTTLLPSVDLLFAGVEEATMLLGSPGPQRDESELGAALASSGPATVVIKLGERGALAVSAGELVRAEASPRVVVDPVGAGDAFVAGYLSALCDGGDVSHCLATGNRAGGQVVTVPGDWEGLPFAADLTPQAAFADEVIR</sequence>
<dbReference type="SUPFAM" id="SSF53613">
    <property type="entry name" value="Ribokinase-like"/>
    <property type="match status" value="1"/>
</dbReference>
<dbReference type="PRINTS" id="PR00990">
    <property type="entry name" value="RIBOKINASE"/>
</dbReference>
<dbReference type="InterPro" id="IPR002173">
    <property type="entry name" value="Carboh/pur_kinase_PfkB_CS"/>
</dbReference>
<evidence type="ECO:0000256" key="4">
    <source>
        <dbReference type="RuleBase" id="RU003704"/>
    </source>
</evidence>
<protein>
    <submittedName>
        <fullName evidence="6">Sugar kinase</fullName>
    </submittedName>
</protein>
<dbReference type="InterPro" id="IPR052700">
    <property type="entry name" value="Carb_kinase_PfkB-like"/>
</dbReference>
<dbReference type="InterPro" id="IPR029056">
    <property type="entry name" value="Ribokinase-like"/>
</dbReference>
<comment type="similarity">
    <text evidence="1 4">Belongs to the carbohydrate kinase PfkB family.</text>
</comment>
<reference evidence="6 7" key="1">
    <citation type="submission" date="2021-01" db="EMBL/GenBank/DDBJ databases">
        <title>Actinoplanes sp. nov. LDG1-01 isolated from lichen.</title>
        <authorList>
            <person name="Saeng-In P."/>
            <person name="Phongsopitanun W."/>
            <person name="Kanchanasin P."/>
            <person name="Yuki M."/>
            <person name="Kudo T."/>
            <person name="Ohkuma M."/>
            <person name="Tanasupawat S."/>
        </authorList>
    </citation>
    <scope>NUCLEOTIDE SEQUENCE [LARGE SCALE GENOMIC DNA]</scope>
    <source>
        <strain evidence="6 7">LDG1-01</strain>
    </source>
</reference>
<keyword evidence="3 4" id="KW-0418">Kinase</keyword>
<feature type="domain" description="Carbohydrate kinase PfkB" evidence="5">
    <location>
        <begin position="29"/>
        <end position="298"/>
    </location>
</feature>
<keyword evidence="7" id="KW-1185">Reference proteome</keyword>
<dbReference type="InterPro" id="IPR002139">
    <property type="entry name" value="Ribo/fructo_kinase"/>
</dbReference>
<accession>A0ABS1VVS1</accession>
<dbReference type="EMBL" id="JAENHO010000009">
    <property type="protein sequence ID" value="MBL7258571.1"/>
    <property type="molecule type" value="Genomic_DNA"/>
</dbReference>
<dbReference type="PANTHER" id="PTHR43320">
    <property type="entry name" value="SUGAR KINASE"/>
    <property type="match status" value="1"/>
</dbReference>
<dbReference type="Proteomes" id="UP000598996">
    <property type="component" value="Unassembled WGS sequence"/>
</dbReference>
<evidence type="ECO:0000259" key="5">
    <source>
        <dbReference type="Pfam" id="PF00294"/>
    </source>
</evidence>
<dbReference type="Gene3D" id="3.40.1190.20">
    <property type="match status" value="1"/>
</dbReference>
<proteinExistence type="inferred from homology"/>
<evidence type="ECO:0000313" key="7">
    <source>
        <dbReference type="Proteomes" id="UP000598996"/>
    </source>
</evidence>
<dbReference type="GO" id="GO:0016301">
    <property type="term" value="F:kinase activity"/>
    <property type="evidence" value="ECO:0007669"/>
    <property type="project" value="UniProtKB-KW"/>
</dbReference>
<gene>
    <name evidence="6" type="ORF">JKJ07_30090</name>
</gene>
<name>A0ABS1VVS1_9ACTN</name>
<evidence type="ECO:0000256" key="3">
    <source>
        <dbReference type="ARBA" id="ARBA00022777"/>
    </source>
</evidence>
<keyword evidence="2 4" id="KW-0808">Transferase</keyword>
<dbReference type="Pfam" id="PF00294">
    <property type="entry name" value="PfkB"/>
    <property type="match status" value="1"/>
</dbReference>
<dbReference type="PROSITE" id="PS00584">
    <property type="entry name" value="PFKB_KINASES_2"/>
    <property type="match status" value="1"/>
</dbReference>
<organism evidence="6 7">
    <name type="scientific">Paractinoplanes lichenicola</name>
    <dbReference type="NCBI Taxonomy" id="2802976"/>
    <lineage>
        <taxon>Bacteria</taxon>
        <taxon>Bacillati</taxon>
        <taxon>Actinomycetota</taxon>
        <taxon>Actinomycetes</taxon>
        <taxon>Micromonosporales</taxon>
        <taxon>Micromonosporaceae</taxon>
        <taxon>Paractinoplanes</taxon>
    </lineage>
</organism>
<dbReference type="CDD" id="cd01166">
    <property type="entry name" value="KdgK"/>
    <property type="match status" value="1"/>
</dbReference>
<evidence type="ECO:0000256" key="1">
    <source>
        <dbReference type="ARBA" id="ARBA00010688"/>
    </source>
</evidence>
<evidence type="ECO:0000256" key="2">
    <source>
        <dbReference type="ARBA" id="ARBA00022679"/>
    </source>
</evidence>
<comment type="caution">
    <text evidence="6">The sequence shown here is derived from an EMBL/GenBank/DDBJ whole genome shotgun (WGS) entry which is preliminary data.</text>
</comment>
<dbReference type="PANTHER" id="PTHR43320:SF2">
    <property type="entry name" value="2-DEHYDRO-3-DEOXYGLUCONOKINASE_2-DEHYDRO-3-DEOXYGALACTONOKINASE"/>
    <property type="match status" value="1"/>
</dbReference>
<dbReference type="InterPro" id="IPR011611">
    <property type="entry name" value="PfkB_dom"/>
</dbReference>
<evidence type="ECO:0000313" key="6">
    <source>
        <dbReference type="EMBL" id="MBL7258571.1"/>
    </source>
</evidence>